<protein>
    <submittedName>
        <fullName evidence="2">Uncharacterized protein</fullName>
    </submittedName>
</protein>
<accession>A0A914Y4E2</accession>
<evidence type="ECO:0000313" key="2">
    <source>
        <dbReference type="WBParaSite" id="PSU_v2.g14307.t1"/>
    </source>
</evidence>
<dbReference type="WBParaSite" id="PSU_v2.g14307.t1">
    <property type="protein sequence ID" value="PSU_v2.g14307.t1"/>
    <property type="gene ID" value="PSU_v2.g14307"/>
</dbReference>
<dbReference type="AlphaFoldDB" id="A0A914Y4E2"/>
<keyword evidence="1" id="KW-1185">Reference proteome</keyword>
<name>A0A914Y4E2_9BILA</name>
<organism evidence="1 2">
    <name type="scientific">Panagrolaimus superbus</name>
    <dbReference type="NCBI Taxonomy" id="310955"/>
    <lineage>
        <taxon>Eukaryota</taxon>
        <taxon>Metazoa</taxon>
        <taxon>Ecdysozoa</taxon>
        <taxon>Nematoda</taxon>
        <taxon>Chromadorea</taxon>
        <taxon>Rhabditida</taxon>
        <taxon>Tylenchina</taxon>
        <taxon>Panagrolaimomorpha</taxon>
        <taxon>Panagrolaimoidea</taxon>
        <taxon>Panagrolaimidae</taxon>
        <taxon>Panagrolaimus</taxon>
    </lineage>
</organism>
<reference evidence="2" key="1">
    <citation type="submission" date="2022-11" db="UniProtKB">
        <authorList>
            <consortium name="WormBaseParasite"/>
        </authorList>
    </citation>
    <scope>IDENTIFICATION</scope>
</reference>
<dbReference type="Proteomes" id="UP000887577">
    <property type="component" value="Unplaced"/>
</dbReference>
<proteinExistence type="predicted"/>
<evidence type="ECO:0000313" key="1">
    <source>
        <dbReference type="Proteomes" id="UP000887577"/>
    </source>
</evidence>
<sequence length="96" mass="9711">MLLVIRHTGDEAGSGAFALLSASADIVVAGSSMIVVGDAPMDGGADVSSMNDVGLCNKSWQWCLCITVSFVGHGAAASMTDCGRAPMDGRAAACFR</sequence>